<dbReference type="Proteomes" id="UP000001055">
    <property type="component" value="Unassembled WGS sequence"/>
</dbReference>
<dbReference type="VEuPathDB" id="FungiDB:JI435_010530"/>
<organism evidence="3 4">
    <name type="scientific">Phaeosphaeria nodorum (strain SN15 / ATCC MYA-4574 / FGSC 10173)</name>
    <name type="common">Glume blotch fungus</name>
    <name type="synonym">Parastagonospora nodorum</name>
    <dbReference type="NCBI Taxonomy" id="321614"/>
    <lineage>
        <taxon>Eukaryota</taxon>
        <taxon>Fungi</taxon>
        <taxon>Dikarya</taxon>
        <taxon>Ascomycota</taxon>
        <taxon>Pezizomycotina</taxon>
        <taxon>Dothideomycetes</taxon>
        <taxon>Pleosporomycetidae</taxon>
        <taxon>Pleosporales</taxon>
        <taxon>Pleosporineae</taxon>
        <taxon>Phaeosphaeriaceae</taxon>
        <taxon>Parastagonospora</taxon>
    </lineage>
</organism>
<dbReference type="GeneID" id="5967802"/>
<proteinExistence type="predicted"/>
<dbReference type="Pfam" id="PF09273">
    <property type="entry name" value="Rubis-subs-bind"/>
    <property type="match status" value="1"/>
</dbReference>
<dbReference type="EMBL" id="CH445325">
    <property type="protein sequence ID" value="EAT92549.1"/>
    <property type="molecule type" value="Genomic_DNA"/>
</dbReference>
<dbReference type="AlphaFoldDB" id="Q0V4L0"/>
<dbReference type="InterPro" id="IPR015353">
    <property type="entry name" value="Rubisco_LSMT_subst-bd"/>
</dbReference>
<dbReference type="eggNOG" id="KOG1338">
    <property type="taxonomic scope" value="Eukaryota"/>
</dbReference>
<gene>
    <name evidence="3" type="ORF">SNOG_01054</name>
</gene>
<dbReference type="STRING" id="321614.Q0V4L0"/>
<reference evidence="4" key="1">
    <citation type="journal article" date="2007" name="Plant Cell">
        <title>Dothideomycete-plant interactions illuminated by genome sequencing and EST analysis of the wheat pathogen Stagonospora nodorum.</title>
        <authorList>
            <person name="Hane J.K."/>
            <person name="Lowe R.G."/>
            <person name="Solomon P.S."/>
            <person name="Tan K.C."/>
            <person name="Schoch C.L."/>
            <person name="Spatafora J.W."/>
            <person name="Crous P.W."/>
            <person name="Kodira C."/>
            <person name="Birren B.W."/>
            <person name="Galagan J.E."/>
            <person name="Torriani S.F."/>
            <person name="McDonald B.A."/>
            <person name="Oliver R.P."/>
        </authorList>
    </citation>
    <scope>NUCLEOTIDE SEQUENCE [LARGE SCALE GENOMIC DNA]</scope>
    <source>
        <strain evidence="4">SN15 / ATCC MYA-4574 / FGSC 10173</strain>
    </source>
</reference>
<feature type="domain" description="Rubisco LSMT substrate-binding" evidence="2">
    <location>
        <begin position="117"/>
        <end position="168"/>
    </location>
</feature>
<sequence length="198" mass="22429">METAFEVTALRSRLSRKHRRYDVAELPWALVRSALVQQLSLTEEVLGKVDAEVDPEELEEYFVIERDSGEPDGQGRLTYQAELREISPELDEQLTAFLKAIRKSKPEVVADKRKRVESCKAAITQALMTKLGQYPTSIEEDKELLKKQDLAKRHRMAIEVRLGEKTLLQEAVVLMQGSGTTSEEANGERATKRTRTSA</sequence>
<evidence type="ECO:0000259" key="2">
    <source>
        <dbReference type="Pfam" id="PF09273"/>
    </source>
</evidence>
<dbReference type="HOGENOM" id="CLU_1378573_0_0_1"/>
<dbReference type="InterPro" id="IPR036464">
    <property type="entry name" value="Rubisco_LSMT_subst-bd_sf"/>
</dbReference>
<dbReference type="SUPFAM" id="SSF81822">
    <property type="entry name" value="RuBisCo LSMT C-terminal, substrate-binding domain"/>
    <property type="match status" value="1"/>
</dbReference>
<protein>
    <recommendedName>
        <fullName evidence="2">Rubisco LSMT substrate-binding domain-containing protein</fullName>
    </recommendedName>
</protein>
<evidence type="ECO:0000256" key="1">
    <source>
        <dbReference type="SAM" id="MobiDB-lite"/>
    </source>
</evidence>
<accession>Q0V4L0</accession>
<dbReference type="InParanoid" id="Q0V4L0"/>
<evidence type="ECO:0000313" key="3">
    <source>
        <dbReference type="EMBL" id="EAT92549.1"/>
    </source>
</evidence>
<name>Q0V4L0_PHANO</name>
<dbReference type="Gene3D" id="3.90.1420.10">
    <property type="entry name" value="Rubisco LSMT, substrate-binding domain"/>
    <property type="match status" value="1"/>
</dbReference>
<feature type="region of interest" description="Disordered" evidence="1">
    <location>
        <begin position="177"/>
        <end position="198"/>
    </location>
</feature>
<dbReference type="RefSeq" id="XP_001791713.1">
    <property type="nucleotide sequence ID" value="XM_001791661.1"/>
</dbReference>
<dbReference type="KEGG" id="pno:SNOG_01054"/>
<evidence type="ECO:0000313" key="4">
    <source>
        <dbReference type="Proteomes" id="UP000001055"/>
    </source>
</evidence>